<evidence type="ECO:0000256" key="4">
    <source>
        <dbReference type="ARBA" id="ARBA00022692"/>
    </source>
</evidence>
<feature type="transmembrane region" description="Helical" evidence="7">
    <location>
        <begin position="76"/>
        <end position="100"/>
    </location>
</feature>
<keyword evidence="2 7" id="KW-0813">Transport</keyword>
<evidence type="ECO:0000256" key="5">
    <source>
        <dbReference type="ARBA" id="ARBA00022989"/>
    </source>
</evidence>
<dbReference type="PROSITE" id="PS50928">
    <property type="entry name" value="ABC_TM1"/>
    <property type="match status" value="1"/>
</dbReference>
<sequence>MKFFKNKLNSGDNISLWQYLFLGAYILFSLFPIYWIIITAFKNPSAVLELPVNWIPENPTIDNFIYVFRERPYLSYTINSVVAALSSTLLCVVLGTPAAYSFSRYDFKGNKVMFFSVLVSRMIPPIALIVPFYSMMQNLGLIDTKIALIITYSFFNLPFVIWVMKSYFDEIPTGLDEAARIDGASKWQIFKDVILPVTLPGIAASAMLAFIFSWNEFVFTLVLTLTPAAKTLPIGLMDFIADDFIDWARLMAGGALAATPAIIFGLFFQKYIVGGLTKGAIKE</sequence>
<evidence type="ECO:0000256" key="7">
    <source>
        <dbReference type="RuleBase" id="RU363032"/>
    </source>
</evidence>
<gene>
    <name evidence="9" type="ORF">DFR79_101177</name>
</gene>
<keyword evidence="3" id="KW-1003">Cell membrane</keyword>
<dbReference type="GO" id="GO:0055085">
    <property type="term" value="P:transmembrane transport"/>
    <property type="evidence" value="ECO:0007669"/>
    <property type="project" value="InterPro"/>
</dbReference>
<evidence type="ECO:0000256" key="3">
    <source>
        <dbReference type="ARBA" id="ARBA00022475"/>
    </source>
</evidence>
<feature type="domain" description="ABC transmembrane type-1" evidence="8">
    <location>
        <begin position="77"/>
        <end position="268"/>
    </location>
</feature>
<comment type="similarity">
    <text evidence="7">Belongs to the binding-protein-dependent transport system permease family.</text>
</comment>
<organism evidence="9 10">
    <name type="scientific">Halanaerobium saccharolyticum</name>
    <dbReference type="NCBI Taxonomy" id="43595"/>
    <lineage>
        <taxon>Bacteria</taxon>
        <taxon>Bacillati</taxon>
        <taxon>Bacillota</taxon>
        <taxon>Clostridia</taxon>
        <taxon>Halanaerobiales</taxon>
        <taxon>Halanaerobiaceae</taxon>
        <taxon>Halanaerobium</taxon>
    </lineage>
</organism>
<dbReference type="PANTHER" id="PTHR32243">
    <property type="entry name" value="MALTOSE TRANSPORT SYSTEM PERMEASE-RELATED"/>
    <property type="match status" value="1"/>
</dbReference>
<dbReference type="SUPFAM" id="SSF161098">
    <property type="entry name" value="MetI-like"/>
    <property type="match status" value="1"/>
</dbReference>
<dbReference type="Proteomes" id="UP000295064">
    <property type="component" value="Unassembled WGS sequence"/>
</dbReference>
<dbReference type="Gene3D" id="1.10.3720.10">
    <property type="entry name" value="MetI-like"/>
    <property type="match status" value="1"/>
</dbReference>
<keyword evidence="6 7" id="KW-0472">Membrane</keyword>
<accession>A0A4R6M1R5</accession>
<dbReference type="RefSeq" id="WP_133513613.1">
    <property type="nucleotide sequence ID" value="NZ_SNWX01000001.1"/>
</dbReference>
<evidence type="ECO:0000256" key="2">
    <source>
        <dbReference type="ARBA" id="ARBA00022448"/>
    </source>
</evidence>
<dbReference type="InterPro" id="IPR000515">
    <property type="entry name" value="MetI-like"/>
</dbReference>
<dbReference type="InterPro" id="IPR050901">
    <property type="entry name" value="BP-dep_ABC_trans_perm"/>
</dbReference>
<name>A0A4R6M1R5_9FIRM</name>
<feature type="transmembrane region" description="Helical" evidence="7">
    <location>
        <begin position="247"/>
        <end position="268"/>
    </location>
</feature>
<dbReference type="Pfam" id="PF00528">
    <property type="entry name" value="BPD_transp_1"/>
    <property type="match status" value="1"/>
</dbReference>
<comment type="caution">
    <text evidence="9">The sequence shown here is derived from an EMBL/GenBank/DDBJ whole genome shotgun (WGS) entry which is preliminary data.</text>
</comment>
<feature type="transmembrane region" description="Helical" evidence="7">
    <location>
        <begin position="146"/>
        <end position="164"/>
    </location>
</feature>
<dbReference type="GO" id="GO:0005886">
    <property type="term" value="C:plasma membrane"/>
    <property type="evidence" value="ECO:0007669"/>
    <property type="project" value="UniProtKB-SubCell"/>
</dbReference>
<evidence type="ECO:0000313" key="9">
    <source>
        <dbReference type="EMBL" id="TDO95178.1"/>
    </source>
</evidence>
<dbReference type="PANTHER" id="PTHR32243:SF18">
    <property type="entry name" value="INNER MEMBRANE ABC TRANSPORTER PERMEASE PROTEIN YCJP"/>
    <property type="match status" value="1"/>
</dbReference>
<dbReference type="InterPro" id="IPR035906">
    <property type="entry name" value="MetI-like_sf"/>
</dbReference>
<dbReference type="CDD" id="cd06261">
    <property type="entry name" value="TM_PBP2"/>
    <property type="match status" value="1"/>
</dbReference>
<comment type="subcellular location">
    <subcellularLocation>
        <location evidence="1 7">Cell membrane</location>
        <topology evidence="1 7">Multi-pass membrane protein</topology>
    </subcellularLocation>
</comment>
<keyword evidence="4 7" id="KW-0812">Transmembrane</keyword>
<evidence type="ECO:0000256" key="1">
    <source>
        <dbReference type="ARBA" id="ARBA00004651"/>
    </source>
</evidence>
<dbReference type="AlphaFoldDB" id="A0A4R6M1R5"/>
<feature type="transmembrane region" description="Helical" evidence="7">
    <location>
        <begin position="112"/>
        <end position="134"/>
    </location>
</feature>
<keyword evidence="5 7" id="KW-1133">Transmembrane helix</keyword>
<dbReference type="EMBL" id="SNWX01000001">
    <property type="protein sequence ID" value="TDO95178.1"/>
    <property type="molecule type" value="Genomic_DNA"/>
</dbReference>
<evidence type="ECO:0000259" key="8">
    <source>
        <dbReference type="PROSITE" id="PS50928"/>
    </source>
</evidence>
<feature type="transmembrane region" description="Helical" evidence="7">
    <location>
        <begin position="20"/>
        <end position="41"/>
    </location>
</feature>
<evidence type="ECO:0000313" key="10">
    <source>
        <dbReference type="Proteomes" id="UP000295064"/>
    </source>
</evidence>
<protein>
    <submittedName>
        <fullName evidence="9">Carbohydrate ABC transporter membrane protein 2 (CUT1 family)</fullName>
    </submittedName>
</protein>
<evidence type="ECO:0000256" key="6">
    <source>
        <dbReference type="ARBA" id="ARBA00023136"/>
    </source>
</evidence>
<reference evidence="9 10" key="1">
    <citation type="submission" date="2019-03" db="EMBL/GenBank/DDBJ databases">
        <title>Subsurface microbial communities from deep shales in Ohio and West Virginia, USA.</title>
        <authorList>
            <person name="Wrighton K."/>
        </authorList>
    </citation>
    <scope>NUCLEOTIDE SEQUENCE [LARGE SCALE GENOMIC DNA]</scope>
    <source>
        <strain evidence="9 10">MA284_T2</strain>
    </source>
</reference>
<feature type="transmembrane region" description="Helical" evidence="7">
    <location>
        <begin position="193"/>
        <end position="214"/>
    </location>
</feature>
<proteinExistence type="inferred from homology"/>
<dbReference type="OrthoDB" id="9787837at2"/>